<dbReference type="AlphaFoldDB" id="A0A9W4VV82"/>
<accession>A0A9W4VV82</accession>
<evidence type="ECO:0000256" key="1">
    <source>
        <dbReference type="SAM" id="Phobius"/>
    </source>
</evidence>
<dbReference type="EMBL" id="CAMAPB010000070">
    <property type="protein sequence ID" value="CAH9065287.1"/>
    <property type="molecule type" value="Genomic_DNA"/>
</dbReference>
<keyword evidence="3" id="KW-1185">Reference proteome</keyword>
<gene>
    <name evidence="2" type="ORF">PSEHALCIP103_03343</name>
</gene>
<dbReference type="RefSeq" id="WP_262977305.1">
    <property type="nucleotide sequence ID" value="NZ_CAMAPB010000070.1"/>
</dbReference>
<proteinExistence type="predicted"/>
<dbReference type="Proteomes" id="UP001152447">
    <property type="component" value="Unassembled WGS sequence"/>
</dbReference>
<dbReference type="PROSITE" id="PS51257">
    <property type="entry name" value="PROKAR_LIPOPROTEIN"/>
    <property type="match status" value="1"/>
</dbReference>
<protein>
    <submittedName>
        <fullName evidence="2">Uncharacterized protein</fullName>
    </submittedName>
</protein>
<reference evidence="2" key="1">
    <citation type="submission" date="2022-07" db="EMBL/GenBank/DDBJ databases">
        <authorList>
            <person name="Criscuolo A."/>
        </authorList>
    </citation>
    <scope>NUCLEOTIDE SEQUENCE</scope>
    <source>
        <strain evidence="2">CIP103197</strain>
    </source>
</reference>
<sequence>MDKSSNNSSLIIFLISACLLLPFLESMHGGALWGLNWHSPRLMDTLSHNLLYIKLVLVITGLILLFTKPKKIKSIIKNKIAQWLFYIILTLVGVIQIPFLCLGILFNGSSLSTPDYIHKQSTFTDRTIYIYTADPGAMGKAYHYAYLNCPLAFGRYELKRIAKLNWMREYTFYIEKNNLIVIDKNSDGLTHTFDMSDVTCSS</sequence>
<keyword evidence="1" id="KW-0812">Transmembrane</keyword>
<organism evidence="2 3">
    <name type="scientific">Pseudoalteromonas haloplanktis</name>
    <name type="common">Alteromonas haloplanktis</name>
    <dbReference type="NCBI Taxonomy" id="228"/>
    <lineage>
        <taxon>Bacteria</taxon>
        <taxon>Pseudomonadati</taxon>
        <taxon>Pseudomonadota</taxon>
        <taxon>Gammaproteobacteria</taxon>
        <taxon>Alteromonadales</taxon>
        <taxon>Pseudoalteromonadaceae</taxon>
        <taxon>Pseudoalteromonas</taxon>
    </lineage>
</organism>
<name>A0A9W4VV82_PSEHA</name>
<feature type="transmembrane region" description="Helical" evidence="1">
    <location>
        <begin position="83"/>
        <end position="106"/>
    </location>
</feature>
<comment type="caution">
    <text evidence="2">The sequence shown here is derived from an EMBL/GenBank/DDBJ whole genome shotgun (WGS) entry which is preliminary data.</text>
</comment>
<keyword evidence="1" id="KW-0472">Membrane</keyword>
<evidence type="ECO:0000313" key="3">
    <source>
        <dbReference type="Proteomes" id="UP001152447"/>
    </source>
</evidence>
<keyword evidence="1" id="KW-1133">Transmembrane helix</keyword>
<evidence type="ECO:0000313" key="2">
    <source>
        <dbReference type="EMBL" id="CAH9065287.1"/>
    </source>
</evidence>
<feature type="transmembrane region" description="Helical" evidence="1">
    <location>
        <begin position="50"/>
        <end position="67"/>
    </location>
</feature>